<dbReference type="NCBIfam" id="TIGR00879">
    <property type="entry name" value="SP"/>
    <property type="match status" value="1"/>
</dbReference>
<gene>
    <name evidence="10" type="ORF">BB560_004540</name>
</gene>
<dbReference type="PANTHER" id="PTHR48022:SF7">
    <property type="entry name" value="MAJOR FACILITATOR SUPERFAMILY (MFS) PROFILE DOMAIN-CONTAINING PROTEIN-RELATED"/>
    <property type="match status" value="1"/>
</dbReference>
<protein>
    <recommendedName>
        <fullName evidence="9">Major facilitator superfamily (MFS) profile domain-containing protein</fullName>
    </recommendedName>
</protein>
<dbReference type="EMBL" id="MBFS01001415">
    <property type="protein sequence ID" value="PVV01058.1"/>
    <property type="molecule type" value="Genomic_DNA"/>
</dbReference>
<evidence type="ECO:0000313" key="10">
    <source>
        <dbReference type="EMBL" id="PVV01058.1"/>
    </source>
</evidence>
<dbReference type="InterPro" id="IPR050360">
    <property type="entry name" value="MFS_Sugar_Transporters"/>
</dbReference>
<accession>A0A2T9Z8Y2</accession>
<feature type="transmembrane region" description="Helical" evidence="8">
    <location>
        <begin position="51"/>
        <end position="68"/>
    </location>
</feature>
<feature type="transmembrane region" description="Helical" evidence="8">
    <location>
        <begin position="143"/>
        <end position="160"/>
    </location>
</feature>
<feature type="domain" description="Major facilitator superfamily (MFS) profile" evidence="9">
    <location>
        <begin position="10"/>
        <end position="470"/>
    </location>
</feature>
<feature type="transmembrane region" description="Helical" evidence="8">
    <location>
        <begin position="257"/>
        <end position="279"/>
    </location>
</feature>
<evidence type="ECO:0000313" key="11">
    <source>
        <dbReference type="Proteomes" id="UP000245609"/>
    </source>
</evidence>
<evidence type="ECO:0000256" key="4">
    <source>
        <dbReference type="ARBA" id="ARBA00022692"/>
    </source>
</evidence>
<proteinExistence type="inferred from homology"/>
<dbReference type="PANTHER" id="PTHR48022">
    <property type="entry name" value="PLASTIDIC GLUCOSE TRANSPORTER 4"/>
    <property type="match status" value="1"/>
</dbReference>
<dbReference type="OrthoDB" id="6612291at2759"/>
<dbReference type="Proteomes" id="UP000245609">
    <property type="component" value="Unassembled WGS sequence"/>
</dbReference>
<sequence length="470" mass="51536">MGRNSMSYLVGAIASVGGMLFGYDIGIISNILTLDQFKNYFNHPSARGEGVITSFLTLGCFIGSLVSGQLCDRISRKRTIILGSIIFVAGSVCQGAAPNRGALIAGRFINGLAVGFLSQAVPTYQSELAAPEIRGRLISLQQWSITWGIFIAFWISIGTSNIDNNNSWRIPLYVQIVPAVIILATMPFMPYSPRWLLSKGREEESLKALARLRCGGDVSDPMVIEEFNEIKEAMRIENEVSLKSYAELFKFPIRRRLVLGVVTQALQQLTGINVIMYYAPSIFQQAGVGGKNGPRIAQGINGGVNVLFTVPAILFVDRWGRRLTLMMGAIGCGLSYLILSLSIAIDADIDKSGGQTVVTIRKKSVSRLAIVMVYTFVASFAISWGPVGWIYPAEIFPMAMRSKGTSFTTAANWALNFVVGLVSPMLIKSITWETKNRTLEEMEVIFRGSVWAVKDQSRIKTELDNLKSVA</sequence>
<organism evidence="10 11">
    <name type="scientific">Smittium megazygosporum</name>
    <dbReference type="NCBI Taxonomy" id="133381"/>
    <lineage>
        <taxon>Eukaryota</taxon>
        <taxon>Fungi</taxon>
        <taxon>Fungi incertae sedis</taxon>
        <taxon>Zoopagomycota</taxon>
        <taxon>Kickxellomycotina</taxon>
        <taxon>Harpellomycetes</taxon>
        <taxon>Harpellales</taxon>
        <taxon>Legeriomycetaceae</taxon>
        <taxon>Smittium</taxon>
    </lineage>
</organism>
<dbReference type="FunFam" id="1.20.1250.20:FF:000026">
    <property type="entry name" value="MFS quinate transporter QutD"/>
    <property type="match status" value="1"/>
</dbReference>
<evidence type="ECO:0000259" key="9">
    <source>
        <dbReference type="PROSITE" id="PS50850"/>
    </source>
</evidence>
<dbReference type="SUPFAM" id="SSF103473">
    <property type="entry name" value="MFS general substrate transporter"/>
    <property type="match status" value="1"/>
</dbReference>
<evidence type="ECO:0000256" key="8">
    <source>
        <dbReference type="SAM" id="Phobius"/>
    </source>
</evidence>
<dbReference type="GO" id="GO:0016020">
    <property type="term" value="C:membrane"/>
    <property type="evidence" value="ECO:0007669"/>
    <property type="project" value="UniProtKB-SubCell"/>
</dbReference>
<keyword evidence="6 8" id="KW-0472">Membrane</keyword>
<feature type="transmembrane region" description="Helical" evidence="8">
    <location>
        <begin position="172"/>
        <end position="191"/>
    </location>
</feature>
<dbReference type="Gene3D" id="1.20.1250.20">
    <property type="entry name" value="MFS general substrate transporter like domains"/>
    <property type="match status" value="1"/>
</dbReference>
<evidence type="ECO:0000256" key="6">
    <source>
        <dbReference type="ARBA" id="ARBA00023136"/>
    </source>
</evidence>
<feature type="transmembrane region" description="Helical" evidence="8">
    <location>
        <begin position="325"/>
        <end position="347"/>
    </location>
</feature>
<comment type="similarity">
    <text evidence="2 7">Belongs to the major facilitator superfamily. Sugar transporter (TC 2.A.1.1) family.</text>
</comment>
<dbReference type="STRING" id="133381.A0A2T9Z8Y2"/>
<name>A0A2T9Z8Y2_9FUNG</name>
<feature type="transmembrane region" description="Helical" evidence="8">
    <location>
        <begin position="368"/>
        <end position="390"/>
    </location>
</feature>
<dbReference type="PROSITE" id="PS00217">
    <property type="entry name" value="SUGAR_TRANSPORT_2"/>
    <property type="match status" value="1"/>
</dbReference>
<evidence type="ECO:0000256" key="1">
    <source>
        <dbReference type="ARBA" id="ARBA00004141"/>
    </source>
</evidence>
<comment type="subcellular location">
    <subcellularLocation>
        <location evidence="1">Membrane</location>
        <topology evidence="1">Multi-pass membrane protein</topology>
    </subcellularLocation>
</comment>
<keyword evidence="4 8" id="KW-0812">Transmembrane</keyword>
<dbReference type="Pfam" id="PF00083">
    <property type="entry name" value="Sugar_tr"/>
    <property type="match status" value="1"/>
</dbReference>
<evidence type="ECO:0000256" key="5">
    <source>
        <dbReference type="ARBA" id="ARBA00022989"/>
    </source>
</evidence>
<feature type="transmembrane region" description="Helical" evidence="8">
    <location>
        <begin position="7"/>
        <end position="31"/>
    </location>
</feature>
<reference evidence="10 11" key="1">
    <citation type="journal article" date="2018" name="MBio">
        <title>Comparative Genomics Reveals the Core Gene Toolbox for the Fungus-Insect Symbiosis.</title>
        <authorList>
            <person name="Wang Y."/>
            <person name="Stata M."/>
            <person name="Wang W."/>
            <person name="Stajich J.E."/>
            <person name="White M.M."/>
            <person name="Moncalvo J.M."/>
        </authorList>
    </citation>
    <scope>NUCLEOTIDE SEQUENCE [LARGE SCALE GENOMIC DNA]</scope>
    <source>
        <strain evidence="10 11">SC-DP-2</strain>
    </source>
</reference>
<dbReference type="InterPro" id="IPR036259">
    <property type="entry name" value="MFS_trans_sf"/>
</dbReference>
<keyword evidence="3 7" id="KW-0813">Transport</keyword>
<keyword evidence="5 8" id="KW-1133">Transmembrane helix</keyword>
<dbReference type="PROSITE" id="PS00216">
    <property type="entry name" value="SUGAR_TRANSPORT_1"/>
    <property type="match status" value="1"/>
</dbReference>
<dbReference type="InterPro" id="IPR005829">
    <property type="entry name" value="Sugar_transporter_CS"/>
</dbReference>
<dbReference type="AlphaFoldDB" id="A0A2T9Z8Y2"/>
<dbReference type="PROSITE" id="PS50850">
    <property type="entry name" value="MFS"/>
    <property type="match status" value="1"/>
</dbReference>
<keyword evidence="11" id="KW-1185">Reference proteome</keyword>
<dbReference type="GO" id="GO:0005351">
    <property type="term" value="F:carbohydrate:proton symporter activity"/>
    <property type="evidence" value="ECO:0007669"/>
    <property type="project" value="TreeGrafter"/>
</dbReference>
<dbReference type="PRINTS" id="PR00171">
    <property type="entry name" value="SUGRTRNSPORT"/>
</dbReference>
<dbReference type="InterPro" id="IPR005828">
    <property type="entry name" value="MFS_sugar_transport-like"/>
</dbReference>
<evidence type="ECO:0000256" key="2">
    <source>
        <dbReference type="ARBA" id="ARBA00010992"/>
    </source>
</evidence>
<evidence type="ECO:0000256" key="3">
    <source>
        <dbReference type="ARBA" id="ARBA00022448"/>
    </source>
</evidence>
<comment type="caution">
    <text evidence="10">The sequence shown here is derived from an EMBL/GenBank/DDBJ whole genome shotgun (WGS) entry which is preliminary data.</text>
</comment>
<evidence type="ECO:0000256" key="7">
    <source>
        <dbReference type="RuleBase" id="RU003346"/>
    </source>
</evidence>
<dbReference type="InterPro" id="IPR003663">
    <property type="entry name" value="Sugar/inositol_transpt"/>
</dbReference>
<dbReference type="InterPro" id="IPR020846">
    <property type="entry name" value="MFS_dom"/>
</dbReference>